<proteinExistence type="inferred from homology"/>
<dbReference type="InterPro" id="IPR015341">
    <property type="entry name" value="Glyco_hydro_38_cen"/>
</dbReference>
<dbReference type="GO" id="GO:0030246">
    <property type="term" value="F:carbohydrate binding"/>
    <property type="evidence" value="ECO:0007669"/>
    <property type="project" value="InterPro"/>
</dbReference>
<gene>
    <name evidence="6" type="ORF">B1B09_06570</name>
</gene>
<dbReference type="Pfam" id="PF17677">
    <property type="entry name" value="Glyco_hydro38C2"/>
    <property type="match status" value="1"/>
</dbReference>
<comment type="similarity">
    <text evidence="1">Belongs to the glycosyl hydrolase 38 family.</text>
</comment>
<dbReference type="CDD" id="cd10789">
    <property type="entry name" value="GH38N_AMII_ER_cytosolic"/>
    <property type="match status" value="1"/>
</dbReference>
<dbReference type="InterPro" id="IPR027291">
    <property type="entry name" value="Glyco_hydro_38_N_sf"/>
</dbReference>
<dbReference type="GO" id="GO:0009313">
    <property type="term" value="P:oligosaccharide catabolic process"/>
    <property type="evidence" value="ECO:0007669"/>
    <property type="project" value="TreeGrafter"/>
</dbReference>
<evidence type="ECO:0000256" key="1">
    <source>
        <dbReference type="ARBA" id="ARBA00009792"/>
    </source>
</evidence>
<dbReference type="InterPro" id="IPR011330">
    <property type="entry name" value="Glyco_hydro/deAcase_b/a-brl"/>
</dbReference>
<dbReference type="RefSeq" id="WP_023032809.1">
    <property type="nucleotide sequence ID" value="NZ_CAMHVS010000002.1"/>
</dbReference>
<dbReference type="Pfam" id="PF22907">
    <property type="entry name" value="Ams1-like_1st"/>
    <property type="match status" value="1"/>
</dbReference>
<keyword evidence="3" id="KW-0378">Hydrolase</keyword>
<dbReference type="InterPro" id="IPR000602">
    <property type="entry name" value="Glyco_hydro_38_N"/>
</dbReference>
<protein>
    <submittedName>
        <fullName evidence="6">Alpha-mannosidase</fullName>
    </submittedName>
</protein>
<dbReference type="SMART" id="SM00872">
    <property type="entry name" value="Alpha-mann_mid"/>
    <property type="match status" value="1"/>
</dbReference>
<evidence type="ECO:0000313" key="6">
    <source>
        <dbReference type="EMBL" id="PGF35239.1"/>
    </source>
</evidence>
<dbReference type="InterPro" id="IPR011013">
    <property type="entry name" value="Gal_mutarotase_sf_dom"/>
</dbReference>
<dbReference type="PANTHER" id="PTHR46017:SF1">
    <property type="entry name" value="ALPHA-MANNOSIDASE 2C1"/>
    <property type="match status" value="1"/>
</dbReference>
<dbReference type="AlphaFoldDB" id="A0AA44TJ80"/>
<dbReference type="Gene3D" id="2.70.98.30">
    <property type="entry name" value="Golgi alpha-mannosidase II, domain 4"/>
    <property type="match status" value="1"/>
</dbReference>
<dbReference type="InterPro" id="IPR011682">
    <property type="entry name" value="Glyco_hydro_38_C"/>
</dbReference>
<dbReference type="Pfam" id="PF09261">
    <property type="entry name" value="Alpha-mann_mid"/>
    <property type="match status" value="1"/>
</dbReference>
<name>A0AA44TJ80_CUTAC</name>
<dbReference type="SUPFAM" id="SSF88688">
    <property type="entry name" value="Families 57/38 glycoside transferase middle domain"/>
    <property type="match status" value="1"/>
</dbReference>
<evidence type="ECO:0000313" key="7">
    <source>
        <dbReference type="Proteomes" id="UP000226191"/>
    </source>
</evidence>
<dbReference type="Gene3D" id="3.20.110.10">
    <property type="entry name" value="Glycoside hydrolase 38, N terminal domain"/>
    <property type="match status" value="1"/>
</dbReference>
<dbReference type="FunFam" id="3.20.110.10:FF:000002">
    <property type="entry name" value="alpha-mannosidase 2C1 isoform X1"/>
    <property type="match status" value="1"/>
</dbReference>
<dbReference type="InterPro" id="IPR037094">
    <property type="entry name" value="Glyco_hydro_38_cen_sf"/>
</dbReference>
<evidence type="ECO:0000256" key="4">
    <source>
        <dbReference type="ARBA" id="ARBA00023295"/>
    </source>
</evidence>
<dbReference type="SUPFAM" id="SSF74650">
    <property type="entry name" value="Galactose mutarotase-like"/>
    <property type="match status" value="1"/>
</dbReference>
<dbReference type="Pfam" id="PF01074">
    <property type="entry name" value="Glyco_hydro_38N"/>
    <property type="match status" value="1"/>
</dbReference>
<keyword evidence="4" id="KW-0326">Glycosidase</keyword>
<dbReference type="InterPro" id="IPR028995">
    <property type="entry name" value="Glyco_hydro_57/38_cen_sf"/>
</dbReference>
<dbReference type="InterPro" id="IPR041147">
    <property type="entry name" value="GH38_C"/>
</dbReference>
<evidence type="ECO:0000256" key="3">
    <source>
        <dbReference type="ARBA" id="ARBA00022801"/>
    </source>
</evidence>
<dbReference type="FunFam" id="1.20.1270.50:FF:000004">
    <property type="entry name" value="alpha-mannosidase 2C1 isoform X1"/>
    <property type="match status" value="1"/>
</dbReference>
<dbReference type="Gene3D" id="1.20.1270.50">
    <property type="entry name" value="Glycoside hydrolase family 38, central domain"/>
    <property type="match status" value="1"/>
</dbReference>
<dbReference type="GO" id="GO:0046872">
    <property type="term" value="F:metal ion binding"/>
    <property type="evidence" value="ECO:0007669"/>
    <property type="project" value="UniProtKB-KW"/>
</dbReference>
<dbReference type="InterPro" id="IPR054723">
    <property type="entry name" value="Ams1-like_N"/>
</dbReference>
<evidence type="ECO:0000259" key="5">
    <source>
        <dbReference type="SMART" id="SM00872"/>
    </source>
</evidence>
<dbReference type="GO" id="GO:0004559">
    <property type="term" value="F:alpha-mannosidase activity"/>
    <property type="evidence" value="ECO:0007669"/>
    <property type="project" value="InterPro"/>
</dbReference>
<evidence type="ECO:0000256" key="2">
    <source>
        <dbReference type="ARBA" id="ARBA00022723"/>
    </source>
</evidence>
<comment type="caution">
    <text evidence="6">The sequence shown here is derived from an EMBL/GenBank/DDBJ whole genome shotgun (WGS) entry which is preliminary data.</text>
</comment>
<dbReference type="EMBL" id="MVCE01000002">
    <property type="protein sequence ID" value="PGF35239.1"/>
    <property type="molecule type" value="Genomic_DNA"/>
</dbReference>
<dbReference type="Proteomes" id="UP000226191">
    <property type="component" value="Unassembled WGS sequence"/>
</dbReference>
<sequence length="1042" mass="116078">MHDHTELIQDRIGHLKERLEREITEKICPLQVTAWQVPGEPVSFKEAAAANYQPFPPGTWWGAPWSTWWLHVTGTLPASHAGEEVDLSMDLGFVGDWAGNQSEAMVYTANGRPLKALNPRNHRIGLNHGALAARFTKEGEPLIGADGDVELWVEAAGNPDMTQHLGGPTELGDRRTAGHEPLWQFKGAELSVRRNEVWGLWLDIDVLDGLMRQLPAESTHRARLLRGLEQAADEVDHQGIVAGAGPARQILAGYLDSGANSSAQQMTAIGHAHIDSAWLWPLRETRRKVVRTFSNVVALAQEYPDFHFACTSAQHYAWLQESSQELFERVQEAIERGQWHPVGGMWVESDANLPSGESLVRQFTSGLRWMREHLGVRPDCLWLPDSFGYTGALPQIARLAGMRWFFTQKLSWNTANTLPHHTFWWEGIDGTRIWTHFPPVDCYDCVVSAQEVKKAEANFKEKGVAGRSILPFGYGDGGGGPTAEQVERARRFADLEDAPQVRLGSPDDYFDQAQEDHPQASVWRGEMYLEFHRGVYTSAHPLKNGNRRAEAGLAAAEWLAVMAARTGHPYPYQQLEQLWQRTLLLQFHDILPGSSIAWVNQEAIAEFTAIRAELNQLMDDAWQALLQASGGETVGVSLVNPSQADRREVLTASDRPVLVQVPAMAAKSLTDAVVDPEHPVHVQRGRDAIRMTNGLVDVCIDTRDGLVNSIVDLVSDRELLLSGQRANRLVLHPDYPDCFDAWELQQQYRHSGDPVDRVTDLRVTESLLRAQVRVERHAGQSSFVQTITLDADSRAVEFSVDVDWAERARVLKVDFPLDVAARSSRDEIQFGHIERPIEANTSWDDAHFESCGQQWMLLAEPRYAVALVNQSSYGHDVSPAGGDEHIPTMGVMARLTLLRSPQSPDPHPDQGCHHLVYSLLTDARVESAHVEAARLNQPLQVRSGTVELPSTARIEPVHGTAVIDAVKQAFDGSGDLVIRIHEAEGARSRVRLLLDRDGCVSEVDLLEDPIDEPTQQLPASTCSRVELTLRPFQILTLRVSQR</sequence>
<keyword evidence="2" id="KW-0479">Metal-binding</keyword>
<accession>A0AA44TJ80</accession>
<dbReference type="SUPFAM" id="SSF88713">
    <property type="entry name" value="Glycoside hydrolase/deacetylase"/>
    <property type="match status" value="1"/>
</dbReference>
<dbReference type="GO" id="GO:0006013">
    <property type="term" value="P:mannose metabolic process"/>
    <property type="evidence" value="ECO:0007669"/>
    <property type="project" value="InterPro"/>
</dbReference>
<dbReference type="PANTHER" id="PTHR46017">
    <property type="entry name" value="ALPHA-MANNOSIDASE 2C1"/>
    <property type="match status" value="1"/>
</dbReference>
<dbReference type="Pfam" id="PF07748">
    <property type="entry name" value="Glyco_hydro_38C"/>
    <property type="match status" value="1"/>
</dbReference>
<feature type="domain" description="Glycoside hydrolase family 38 central" evidence="5">
    <location>
        <begin position="530"/>
        <end position="607"/>
    </location>
</feature>
<reference evidence="6 7" key="1">
    <citation type="submission" date="2017-02" db="EMBL/GenBank/DDBJ databases">
        <title>Prevalence of linear plasmids in Cutibacterium acnes isolates obtained from cancerous prostatic tissue.</title>
        <authorList>
            <person name="Davidsson S."/>
            <person name="Bruggemann H."/>
        </authorList>
    </citation>
    <scope>NUCLEOTIDE SEQUENCE [LARGE SCALE GENOMIC DNA]</scope>
    <source>
        <strain evidence="6 7">11-78</strain>
    </source>
</reference>
<organism evidence="6 7">
    <name type="scientific">Cutibacterium acnes</name>
    <name type="common">Propionibacterium acnes</name>
    <dbReference type="NCBI Taxonomy" id="1747"/>
    <lineage>
        <taxon>Bacteria</taxon>
        <taxon>Bacillati</taxon>
        <taxon>Actinomycetota</taxon>
        <taxon>Actinomycetes</taxon>
        <taxon>Propionibacteriales</taxon>
        <taxon>Propionibacteriaceae</taxon>
        <taxon>Cutibacterium</taxon>
    </lineage>
</organism>